<dbReference type="Proteomes" id="UP001499967">
    <property type="component" value="Unassembled WGS sequence"/>
</dbReference>
<dbReference type="PANTHER" id="PTHR42847">
    <property type="entry name" value="ALKANESULFONATE MONOOXYGENASE"/>
    <property type="match status" value="1"/>
</dbReference>
<keyword evidence="3" id="KW-0560">Oxidoreductase</keyword>
<sequence length="388" mass="42094">MSDAGTVRRRRPDGQVRFGLMWFNSQTPYLTSAVAAGMNPPVLDVGVQSELARAAETAGFDFLFMADGYVGHGGHNVRIGHGEPRLSAPVWAPVLMAATRHIGVATTIHTKYLPAGVIARIGANLDHLSGGRWGWNIVPGTKDDAFLGHEPLGHAERYAQARETLDAVQKIWDARGERVEYHGRYHDFAGSMMGPFPLQERPLLFNAGVSEDGLDFIADACDYGFFTVVEDLDKVRGPVEALAARAEARGRDPLTVNLLGSIGIVVGASRQEAQDRYDHLVETLDMDAARGWARSFLERSGTYQATHGGELDDAARSIGVAAGATVLVGSVDDVAEQLIHVHRSTGLRGYQVCPLTWSVDELLLMGKAFRRVGDAGLWTAPEDRGRAW</sequence>
<dbReference type="InterPro" id="IPR050172">
    <property type="entry name" value="SsuD_RutA_monooxygenase"/>
</dbReference>
<evidence type="ECO:0000313" key="6">
    <source>
        <dbReference type="EMBL" id="GAA0900331.1"/>
    </source>
</evidence>
<keyword evidence="2" id="KW-0288">FMN</keyword>
<dbReference type="SUPFAM" id="SSF51679">
    <property type="entry name" value="Bacterial luciferase-like"/>
    <property type="match status" value="1"/>
</dbReference>
<organism evidence="6 7">
    <name type="scientific">Pseudonocardia zijingensis</name>
    <dbReference type="NCBI Taxonomy" id="153376"/>
    <lineage>
        <taxon>Bacteria</taxon>
        <taxon>Bacillati</taxon>
        <taxon>Actinomycetota</taxon>
        <taxon>Actinomycetes</taxon>
        <taxon>Pseudonocardiales</taxon>
        <taxon>Pseudonocardiaceae</taxon>
        <taxon>Pseudonocardia</taxon>
    </lineage>
</organism>
<dbReference type="RefSeq" id="WP_343945655.1">
    <property type="nucleotide sequence ID" value="NZ_BAAAHP010000219.1"/>
</dbReference>
<keyword evidence="1" id="KW-0285">Flavoprotein</keyword>
<dbReference type="EMBL" id="BAAAHP010000219">
    <property type="protein sequence ID" value="GAA0900331.1"/>
    <property type="molecule type" value="Genomic_DNA"/>
</dbReference>
<evidence type="ECO:0000256" key="3">
    <source>
        <dbReference type="ARBA" id="ARBA00023002"/>
    </source>
</evidence>
<reference evidence="6 7" key="1">
    <citation type="journal article" date="2019" name="Int. J. Syst. Evol. Microbiol.">
        <title>The Global Catalogue of Microorganisms (GCM) 10K type strain sequencing project: providing services to taxonomists for standard genome sequencing and annotation.</title>
        <authorList>
            <consortium name="The Broad Institute Genomics Platform"/>
            <consortium name="The Broad Institute Genome Sequencing Center for Infectious Disease"/>
            <person name="Wu L."/>
            <person name="Ma J."/>
        </authorList>
    </citation>
    <scope>NUCLEOTIDE SEQUENCE [LARGE SCALE GENOMIC DNA]</scope>
    <source>
        <strain evidence="6 7">JCM 11117</strain>
    </source>
</reference>
<keyword evidence="7" id="KW-1185">Reference proteome</keyword>
<keyword evidence="4" id="KW-0503">Monooxygenase</keyword>
<dbReference type="InterPro" id="IPR036661">
    <property type="entry name" value="Luciferase-like_sf"/>
</dbReference>
<evidence type="ECO:0000313" key="7">
    <source>
        <dbReference type="Proteomes" id="UP001499967"/>
    </source>
</evidence>
<feature type="domain" description="Luciferase-like" evidence="5">
    <location>
        <begin position="43"/>
        <end position="344"/>
    </location>
</feature>
<accession>A0ABN1NAT4</accession>
<dbReference type="PANTHER" id="PTHR42847:SF4">
    <property type="entry name" value="ALKANESULFONATE MONOOXYGENASE-RELATED"/>
    <property type="match status" value="1"/>
</dbReference>
<evidence type="ECO:0000259" key="5">
    <source>
        <dbReference type="Pfam" id="PF00296"/>
    </source>
</evidence>
<proteinExistence type="predicted"/>
<dbReference type="Gene3D" id="3.20.20.30">
    <property type="entry name" value="Luciferase-like domain"/>
    <property type="match status" value="1"/>
</dbReference>
<name>A0ABN1NAT4_9PSEU</name>
<dbReference type="Pfam" id="PF00296">
    <property type="entry name" value="Bac_luciferase"/>
    <property type="match status" value="1"/>
</dbReference>
<dbReference type="InterPro" id="IPR011251">
    <property type="entry name" value="Luciferase-like_dom"/>
</dbReference>
<evidence type="ECO:0000256" key="1">
    <source>
        <dbReference type="ARBA" id="ARBA00022630"/>
    </source>
</evidence>
<evidence type="ECO:0000256" key="2">
    <source>
        <dbReference type="ARBA" id="ARBA00022643"/>
    </source>
</evidence>
<evidence type="ECO:0000256" key="4">
    <source>
        <dbReference type="ARBA" id="ARBA00023033"/>
    </source>
</evidence>
<protein>
    <recommendedName>
        <fullName evidence="5">Luciferase-like domain-containing protein</fullName>
    </recommendedName>
</protein>
<comment type="caution">
    <text evidence="6">The sequence shown here is derived from an EMBL/GenBank/DDBJ whole genome shotgun (WGS) entry which is preliminary data.</text>
</comment>
<gene>
    <name evidence="6" type="ORF">GCM10009559_66160</name>
</gene>